<sequence>MAITKITKDLDEETFFKTGGIIEFEVDAIDIDSTGTGFEEVSGIKENLYTGFEIKPPDIISGVEESYYIHKDDGLWTRIIHSVYIKKGKIIYAKLSNGRYRATCHLKF</sequence>
<dbReference type="EMBL" id="CBSZ010000018">
    <property type="protein sequence ID" value="CDH22407.1"/>
    <property type="molecule type" value="Genomic_DNA"/>
</dbReference>
<dbReference type="Proteomes" id="UP000028493">
    <property type="component" value="Unassembled WGS sequence"/>
</dbReference>
<proteinExistence type="predicted"/>
<name>A0A077PP84_XENBV</name>
<accession>A0A077PP84</accession>
<reference evidence="1" key="1">
    <citation type="submission" date="2013-07" db="EMBL/GenBank/DDBJ databases">
        <title>Sub-species coevolution in mutualistic symbiosis.</title>
        <authorList>
            <person name="Murfin K."/>
            <person name="Klassen J."/>
            <person name="Lee M."/>
            <person name="Forst S."/>
            <person name="Stock P."/>
            <person name="Goodrich-Blair H."/>
        </authorList>
    </citation>
    <scope>NUCLEOTIDE SEQUENCE [LARGE SCALE GENOMIC DNA]</scope>
    <source>
        <strain evidence="1">Kraussei Becker Underwood</strain>
    </source>
</reference>
<dbReference type="RefSeq" id="WP_038194380.1">
    <property type="nucleotide sequence ID" value="NZ_CAWLXS010000112.1"/>
</dbReference>
<dbReference type="HOGENOM" id="CLU_2219091_0_0_6"/>
<dbReference type="AlphaFoldDB" id="A0A077PP84"/>
<comment type="caution">
    <text evidence="1">The sequence shown here is derived from an EMBL/GenBank/DDBJ whole genome shotgun (WGS) entry which is preliminary data.</text>
</comment>
<organism evidence="1">
    <name type="scientific">Xenorhabdus bovienii str. kraussei Becker Underwood</name>
    <dbReference type="NCBI Taxonomy" id="1398204"/>
    <lineage>
        <taxon>Bacteria</taxon>
        <taxon>Pseudomonadati</taxon>
        <taxon>Pseudomonadota</taxon>
        <taxon>Gammaproteobacteria</taxon>
        <taxon>Enterobacterales</taxon>
        <taxon>Morganellaceae</taxon>
        <taxon>Xenorhabdus</taxon>
    </lineage>
</organism>
<gene>
    <name evidence="1" type="ORF">XBKB1_1140006</name>
</gene>
<protein>
    <submittedName>
        <fullName evidence="1">Uncharacterized protein</fullName>
    </submittedName>
</protein>
<evidence type="ECO:0000313" key="1">
    <source>
        <dbReference type="EMBL" id="CDH22407.1"/>
    </source>
</evidence>